<dbReference type="AlphaFoldDB" id="A0AA38MF78"/>
<accession>A0AA38MF78</accession>
<feature type="chain" id="PRO_5041422924" evidence="1">
    <location>
        <begin position="17"/>
        <end position="150"/>
    </location>
</feature>
<evidence type="ECO:0000313" key="3">
    <source>
        <dbReference type="Proteomes" id="UP001168821"/>
    </source>
</evidence>
<keyword evidence="3" id="KW-1185">Reference proteome</keyword>
<keyword evidence="1" id="KW-0732">Signal</keyword>
<feature type="signal peptide" evidence="1">
    <location>
        <begin position="1"/>
        <end position="16"/>
    </location>
</feature>
<dbReference type="EMBL" id="JALNTZ010000004">
    <property type="protein sequence ID" value="KAJ3654068.1"/>
    <property type="molecule type" value="Genomic_DNA"/>
</dbReference>
<evidence type="ECO:0000256" key="1">
    <source>
        <dbReference type="SAM" id="SignalP"/>
    </source>
</evidence>
<protein>
    <submittedName>
        <fullName evidence="2">Uncharacterized protein</fullName>
    </submittedName>
</protein>
<name>A0AA38MF78_9CUCU</name>
<organism evidence="2 3">
    <name type="scientific">Zophobas morio</name>
    <dbReference type="NCBI Taxonomy" id="2755281"/>
    <lineage>
        <taxon>Eukaryota</taxon>
        <taxon>Metazoa</taxon>
        <taxon>Ecdysozoa</taxon>
        <taxon>Arthropoda</taxon>
        <taxon>Hexapoda</taxon>
        <taxon>Insecta</taxon>
        <taxon>Pterygota</taxon>
        <taxon>Neoptera</taxon>
        <taxon>Endopterygota</taxon>
        <taxon>Coleoptera</taxon>
        <taxon>Polyphaga</taxon>
        <taxon>Cucujiformia</taxon>
        <taxon>Tenebrionidae</taxon>
        <taxon>Zophobas</taxon>
    </lineage>
</organism>
<proteinExistence type="predicted"/>
<dbReference type="Proteomes" id="UP001168821">
    <property type="component" value="Unassembled WGS sequence"/>
</dbReference>
<evidence type="ECO:0000313" key="2">
    <source>
        <dbReference type="EMBL" id="KAJ3654068.1"/>
    </source>
</evidence>
<sequence>MHALAVLVAGFACAAASSGVKVLTPEEARSLLETGPERRGFTSAVAQGGGRYVPPDRGGNYGDLIYRYRENGDVLLLREVVVIDELSPSELEVQWYGSLKARRISSVRVLNVGRERAFCARIDVAGAEVAALLRLPPGCDPRVLIEIYGF</sequence>
<comment type="caution">
    <text evidence="2">The sequence shown here is derived from an EMBL/GenBank/DDBJ whole genome shotgun (WGS) entry which is preliminary data.</text>
</comment>
<gene>
    <name evidence="2" type="ORF">Zmor_013282</name>
</gene>
<reference evidence="2" key="1">
    <citation type="journal article" date="2023" name="G3 (Bethesda)">
        <title>Whole genome assemblies of Zophobas morio and Tenebrio molitor.</title>
        <authorList>
            <person name="Kaur S."/>
            <person name="Stinson S.A."/>
            <person name="diCenzo G.C."/>
        </authorList>
    </citation>
    <scope>NUCLEOTIDE SEQUENCE</scope>
    <source>
        <strain evidence="2">QUZm001</strain>
    </source>
</reference>